<dbReference type="EMBL" id="JH658272">
    <property type="protein sequence ID" value="EXM10955.1"/>
    <property type="molecule type" value="Genomic_DNA"/>
</dbReference>
<dbReference type="RefSeq" id="XP_031073044.1">
    <property type="nucleotide sequence ID" value="XM_031197277.1"/>
</dbReference>
<dbReference type="EMBL" id="JH658272">
    <property type="protein sequence ID" value="EXM10954.1"/>
    <property type="molecule type" value="Genomic_DNA"/>
</dbReference>
<gene>
    <name evidence="2" type="ORF">FOIG_00832</name>
</gene>
<dbReference type="EMBL" id="JH658272">
    <property type="protein sequence ID" value="EXM10953.1"/>
    <property type="molecule type" value="Genomic_DNA"/>
</dbReference>
<reference evidence="2" key="1">
    <citation type="submission" date="2011-11" db="EMBL/GenBank/DDBJ databases">
        <title>The Genome Sequence of Fusarium oxysporum II5.</title>
        <authorList>
            <consortium name="The Broad Institute Genome Sequencing Platform"/>
            <person name="Ma L.-J."/>
            <person name="Gale L.R."/>
            <person name="Schwartz D.C."/>
            <person name="Zhou S."/>
            <person name="Corby-Kistler H."/>
            <person name="Young S.K."/>
            <person name="Zeng Q."/>
            <person name="Gargeya S."/>
            <person name="Fitzgerald M."/>
            <person name="Haas B."/>
            <person name="Abouelleil A."/>
            <person name="Alvarado L."/>
            <person name="Arachchi H.M."/>
            <person name="Berlin A."/>
            <person name="Brown A."/>
            <person name="Chapman S.B."/>
            <person name="Chen Z."/>
            <person name="Dunbar C."/>
            <person name="Freedman E."/>
            <person name="Gearin G."/>
            <person name="Goldberg J."/>
            <person name="Griggs A."/>
            <person name="Gujja S."/>
            <person name="Heiman D."/>
            <person name="Howarth C."/>
            <person name="Larson L."/>
            <person name="Lui A."/>
            <person name="MacDonald P.J.P."/>
            <person name="Montmayeur A."/>
            <person name="Murphy C."/>
            <person name="Neiman D."/>
            <person name="Pearson M."/>
            <person name="Priest M."/>
            <person name="Roberts A."/>
            <person name="Saif S."/>
            <person name="Shea T."/>
            <person name="Shenoy N."/>
            <person name="Sisk P."/>
            <person name="Stolte C."/>
            <person name="Sykes S."/>
            <person name="Wortman J."/>
            <person name="Nusbaum C."/>
            <person name="Birren B."/>
        </authorList>
    </citation>
    <scope>NUCLEOTIDE SEQUENCE [LARGE SCALE GENOMIC DNA]</scope>
    <source>
        <strain evidence="2">54006</strain>
    </source>
</reference>
<feature type="transmembrane region" description="Helical" evidence="1">
    <location>
        <begin position="104"/>
        <end position="123"/>
    </location>
</feature>
<proteinExistence type="predicted"/>
<keyword evidence="1" id="KW-0472">Membrane</keyword>
<keyword evidence="1" id="KW-1133">Transmembrane helix</keyword>
<dbReference type="AlphaFoldDB" id="X0KBS8"/>
<evidence type="ECO:0000256" key="1">
    <source>
        <dbReference type="SAM" id="Phobius"/>
    </source>
</evidence>
<sequence length="177" mass="19156">MCQKHHQTVSCPCIARYLIVMSMCHLRTRKHLKVSVVVVNYAAVDKGYYIPAPTEAARWSSVAIVDNAGEVVEIADTAVTVDTLGTVHNVEGHMLVAESAVDTFAGLFVGDIVIVVVMAAMIADANLPDLSDRGRETRTTGGESPQGPESDCLAALRRFTVYQRCGIRRGGFLSVMF</sequence>
<dbReference type="GeneID" id="42026007"/>
<evidence type="ECO:0000313" key="2">
    <source>
        <dbReference type="EMBL" id="EXM10953.1"/>
    </source>
</evidence>
<name>X0KBS8_FUSO5</name>
<dbReference type="HOGENOM" id="CLU_1555329_0_0_1"/>
<dbReference type="EMBL" id="JH658272">
    <property type="protein sequence ID" value="EXM10956.1"/>
    <property type="molecule type" value="Genomic_DNA"/>
</dbReference>
<dbReference type="VEuPathDB" id="FungiDB:FOIG_00832"/>
<dbReference type="RefSeq" id="XP_031073042.1">
    <property type="nucleotide sequence ID" value="XM_031197275.1"/>
</dbReference>
<protein>
    <submittedName>
        <fullName evidence="2">Uncharacterized protein</fullName>
    </submittedName>
</protein>
<accession>X0KBS8</accession>
<dbReference type="Proteomes" id="UP000030685">
    <property type="component" value="Unassembled WGS sequence"/>
</dbReference>
<keyword evidence="1" id="KW-0812">Transmembrane</keyword>
<organism evidence="2">
    <name type="scientific">Fusarium odoratissimum (strain NRRL 54006)</name>
    <dbReference type="NCBI Taxonomy" id="1089451"/>
    <lineage>
        <taxon>Eukaryota</taxon>
        <taxon>Fungi</taxon>
        <taxon>Dikarya</taxon>
        <taxon>Ascomycota</taxon>
        <taxon>Pezizomycotina</taxon>
        <taxon>Sordariomycetes</taxon>
        <taxon>Hypocreomycetidae</taxon>
        <taxon>Hypocreales</taxon>
        <taxon>Nectriaceae</taxon>
        <taxon>Fusarium</taxon>
        <taxon>Fusarium oxysporum species complex</taxon>
        <taxon>Fusarium oxysporum f. sp. cubense (strain race 4)</taxon>
    </lineage>
</organism>
<reference evidence="2" key="2">
    <citation type="submission" date="2012-05" db="EMBL/GenBank/DDBJ databases">
        <title>The Genome Annotation of Fusarium oxysporum II5.</title>
        <authorList>
            <consortium name="The Broad Institute Genomics Platform"/>
            <person name="Ma L.-J."/>
            <person name="Corby-Kistler H."/>
            <person name="Broz K."/>
            <person name="Gale L.R."/>
            <person name="Jonkers W."/>
            <person name="O'Donnell K."/>
            <person name="Ploetz R."/>
            <person name="Steinberg C."/>
            <person name="Schwartz D.C."/>
            <person name="VanEtten H."/>
            <person name="Zhou S."/>
            <person name="Young S.K."/>
            <person name="Zeng Q."/>
            <person name="Gargeya S."/>
            <person name="Fitzgerald M."/>
            <person name="Abouelleil A."/>
            <person name="Alvarado L."/>
            <person name="Chapman S.B."/>
            <person name="Gainer-Dewar J."/>
            <person name="Goldberg J."/>
            <person name="Griggs A."/>
            <person name="Gujja S."/>
            <person name="Hansen M."/>
            <person name="Howarth C."/>
            <person name="Imamovic A."/>
            <person name="Ireland A."/>
            <person name="Larimer J."/>
            <person name="McCowan C."/>
            <person name="Murphy C."/>
            <person name="Pearson M."/>
            <person name="Poon T.W."/>
            <person name="Priest M."/>
            <person name="Roberts A."/>
            <person name="Saif S."/>
            <person name="Shea T."/>
            <person name="Sykes S."/>
            <person name="Wortman J."/>
            <person name="Nusbaum C."/>
            <person name="Birren B."/>
        </authorList>
    </citation>
    <scope>NUCLEOTIDE SEQUENCE</scope>
    <source>
        <strain evidence="2">54006</strain>
    </source>
</reference>
<dbReference type="RefSeq" id="XP_031073045.1">
    <property type="nucleotide sequence ID" value="XM_031197278.1"/>
</dbReference>
<dbReference type="RefSeq" id="XP_031073043.1">
    <property type="nucleotide sequence ID" value="XM_031197276.1"/>
</dbReference>